<dbReference type="SUPFAM" id="SSF50998">
    <property type="entry name" value="Quinoprotein alcohol dehydrogenase-like"/>
    <property type="match status" value="1"/>
</dbReference>
<proteinExistence type="predicted"/>
<keyword evidence="1 3" id="KW-0853">WD repeat</keyword>
<feature type="domain" description="Peptidase C14 caspase" evidence="5">
    <location>
        <begin position="5"/>
        <end position="231"/>
    </location>
</feature>
<dbReference type="PANTHER" id="PTHR19879:SF9">
    <property type="entry name" value="TRANSCRIPTION INITIATION FACTOR TFIID SUBUNIT 5"/>
    <property type="match status" value="1"/>
</dbReference>
<dbReference type="Pfam" id="PF00400">
    <property type="entry name" value="WD40"/>
    <property type="match status" value="6"/>
</dbReference>
<feature type="region of interest" description="Disordered" evidence="4">
    <location>
        <begin position="255"/>
        <end position="293"/>
    </location>
</feature>
<dbReference type="InterPro" id="IPR020472">
    <property type="entry name" value="WD40_PAC1"/>
</dbReference>
<feature type="repeat" description="WD" evidence="3">
    <location>
        <begin position="308"/>
        <end position="340"/>
    </location>
</feature>
<protein>
    <submittedName>
        <fullName evidence="6">Caspase family protein</fullName>
    </submittedName>
</protein>
<feature type="repeat" description="WD" evidence="3">
    <location>
        <begin position="500"/>
        <end position="541"/>
    </location>
</feature>
<feature type="repeat" description="WD" evidence="3">
    <location>
        <begin position="404"/>
        <end position="445"/>
    </location>
</feature>
<dbReference type="SMART" id="SM00320">
    <property type="entry name" value="WD40"/>
    <property type="match status" value="7"/>
</dbReference>
<dbReference type="Gene3D" id="2.130.10.10">
    <property type="entry name" value="YVTN repeat-like/Quinoprotein amine dehydrogenase"/>
    <property type="match status" value="3"/>
</dbReference>
<dbReference type="InterPro" id="IPR015943">
    <property type="entry name" value="WD40/YVTN_repeat-like_dom_sf"/>
</dbReference>
<dbReference type="Gene3D" id="3.40.50.1460">
    <property type="match status" value="1"/>
</dbReference>
<dbReference type="Pfam" id="PF00656">
    <property type="entry name" value="Peptidase_C14"/>
    <property type="match status" value="1"/>
</dbReference>
<evidence type="ECO:0000256" key="4">
    <source>
        <dbReference type="SAM" id="MobiDB-lite"/>
    </source>
</evidence>
<evidence type="ECO:0000259" key="5">
    <source>
        <dbReference type="Pfam" id="PF00656"/>
    </source>
</evidence>
<evidence type="ECO:0000313" key="6">
    <source>
        <dbReference type="EMBL" id="XDQ53302.1"/>
    </source>
</evidence>
<dbReference type="CDD" id="cd00200">
    <property type="entry name" value="WD40"/>
    <property type="match status" value="1"/>
</dbReference>
<evidence type="ECO:0000256" key="1">
    <source>
        <dbReference type="ARBA" id="ARBA00022574"/>
    </source>
</evidence>
<organism evidence="6">
    <name type="scientific">Streptomyces sp. R41</name>
    <dbReference type="NCBI Taxonomy" id="3238632"/>
    <lineage>
        <taxon>Bacteria</taxon>
        <taxon>Bacillati</taxon>
        <taxon>Actinomycetota</taxon>
        <taxon>Actinomycetes</taxon>
        <taxon>Kitasatosporales</taxon>
        <taxon>Streptomycetaceae</taxon>
        <taxon>Streptomyces</taxon>
    </lineage>
</organism>
<name>A0AB39RGM9_9ACTN</name>
<dbReference type="PROSITE" id="PS00018">
    <property type="entry name" value="EF_HAND_1"/>
    <property type="match status" value="1"/>
</dbReference>
<dbReference type="AlphaFoldDB" id="A0AB39RGM9"/>
<feature type="compositionally biased region" description="Low complexity" evidence="4">
    <location>
        <begin position="259"/>
        <end position="269"/>
    </location>
</feature>
<dbReference type="InterPro" id="IPR029030">
    <property type="entry name" value="Caspase-like_dom_sf"/>
</dbReference>
<dbReference type="PROSITE" id="PS00678">
    <property type="entry name" value="WD_REPEATS_1"/>
    <property type="match status" value="1"/>
</dbReference>
<dbReference type="InterPro" id="IPR018247">
    <property type="entry name" value="EF_Hand_1_Ca_BS"/>
</dbReference>
<dbReference type="GO" id="GO:0004197">
    <property type="term" value="F:cysteine-type endopeptidase activity"/>
    <property type="evidence" value="ECO:0007669"/>
    <property type="project" value="InterPro"/>
</dbReference>
<dbReference type="GO" id="GO:0006508">
    <property type="term" value="P:proteolysis"/>
    <property type="evidence" value="ECO:0007669"/>
    <property type="project" value="InterPro"/>
</dbReference>
<dbReference type="InterPro" id="IPR011600">
    <property type="entry name" value="Pept_C14_caspase"/>
</dbReference>
<dbReference type="PROSITE" id="PS50294">
    <property type="entry name" value="WD_REPEATS_REGION"/>
    <property type="match status" value="5"/>
</dbReference>
<evidence type="ECO:0000256" key="3">
    <source>
        <dbReference type="PROSITE-ProRule" id="PRU00221"/>
    </source>
</evidence>
<feature type="repeat" description="WD" evidence="3">
    <location>
        <begin position="542"/>
        <end position="583"/>
    </location>
</feature>
<feature type="repeat" description="WD" evidence="3">
    <location>
        <begin position="584"/>
        <end position="620"/>
    </location>
</feature>
<dbReference type="InterPro" id="IPR019775">
    <property type="entry name" value="WD40_repeat_CS"/>
</dbReference>
<dbReference type="EMBL" id="CP163443">
    <property type="protein sequence ID" value="XDQ53302.1"/>
    <property type="molecule type" value="Genomic_DNA"/>
</dbReference>
<gene>
    <name evidence="6" type="ORF">AB5J53_17350</name>
</gene>
<sequence>MAVREALLVATSKYADPQLNQLSAPGRDVQLLAEVLSVADIGGYAVRTVVDQPAHIIRRKVQDFLIRRRTDDQLLVYFSCHGIKDDDGQLHFAGTDTEHDPDVLESSAVSAAFLSSQLNRCVARNIVVLLDCCYSGAFDPRAKGDLSVNLRERLAGTGTAVITATNALQYAWEGDHFAETGQEQISAFTSAIVGGLRTGDADLDRDGWVSVEDLYLYVNDHIVASGARQTPKRWLLGGEGSLMIARHANFRAAMPEPGSAPSTAATKAASQEEPLTAARPSGRAPSELGAGVPPTPDTTAAASFFYNLLAHAGAVISVAFSADGTMLASTGDDKAVYLWDPVACIPLRMLSGHTGMGKVTGWVNGVAFSPDGKLLATAGDDKTVRLWNPSTGAQLRVLTGHTGRAGMGGCVYDVAFSPDGQLLASVGGDKTVRLWNPSTGTQLRVLAGHTDRKVGSFKAAWETMTSRSRVTFSWDGKTLAHSGGGAVTVWDALTGVQLHTVTDHAGIRALAFSPDGKLLATAGSDKTVQLRDPDTGSLLITLVGHTWWVNDVAFRRDGQLLASSGSDDTIRLWNPVDGTQVRIFNSHSKGVNAVTFSPDGSLLATACEDSTVRLWDLSKQ</sequence>
<dbReference type="NCBIfam" id="NF047832">
    <property type="entry name" value="caspase_w_EACC1"/>
    <property type="match status" value="1"/>
</dbReference>
<dbReference type="InterPro" id="IPR001680">
    <property type="entry name" value="WD40_rpt"/>
</dbReference>
<dbReference type="PANTHER" id="PTHR19879">
    <property type="entry name" value="TRANSCRIPTION INITIATION FACTOR TFIID"/>
    <property type="match status" value="1"/>
</dbReference>
<dbReference type="SUPFAM" id="SSF52129">
    <property type="entry name" value="Caspase-like"/>
    <property type="match status" value="1"/>
</dbReference>
<dbReference type="InterPro" id="IPR011047">
    <property type="entry name" value="Quinoprotein_ADH-like_sf"/>
</dbReference>
<dbReference type="RefSeq" id="WP_369246559.1">
    <property type="nucleotide sequence ID" value="NZ_CP163443.1"/>
</dbReference>
<reference evidence="6" key="1">
    <citation type="submission" date="2024-07" db="EMBL/GenBank/DDBJ databases">
        <authorList>
            <person name="Yu S.T."/>
        </authorList>
    </citation>
    <scope>NUCLEOTIDE SEQUENCE</scope>
    <source>
        <strain evidence="6">R41</strain>
    </source>
</reference>
<dbReference type="PRINTS" id="PR00320">
    <property type="entry name" value="GPROTEINBRPT"/>
</dbReference>
<evidence type="ECO:0000256" key="2">
    <source>
        <dbReference type="ARBA" id="ARBA00022737"/>
    </source>
</evidence>
<dbReference type="PROSITE" id="PS50082">
    <property type="entry name" value="WD_REPEATS_2"/>
    <property type="match status" value="6"/>
</dbReference>
<accession>A0AB39RGM9</accession>
<keyword evidence="2" id="KW-0677">Repeat</keyword>
<feature type="repeat" description="WD" evidence="3">
    <location>
        <begin position="363"/>
        <end position="397"/>
    </location>
</feature>